<feature type="region of interest" description="Disordered" evidence="1">
    <location>
        <begin position="76"/>
        <end position="98"/>
    </location>
</feature>
<organism evidence="2 3">
    <name type="scientific">Tetrapyrgos nigripes</name>
    <dbReference type="NCBI Taxonomy" id="182062"/>
    <lineage>
        <taxon>Eukaryota</taxon>
        <taxon>Fungi</taxon>
        <taxon>Dikarya</taxon>
        <taxon>Basidiomycota</taxon>
        <taxon>Agaricomycotina</taxon>
        <taxon>Agaricomycetes</taxon>
        <taxon>Agaricomycetidae</taxon>
        <taxon>Agaricales</taxon>
        <taxon>Marasmiineae</taxon>
        <taxon>Marasmiaceae</taxon>
        <taxon>Tetrapyrgos</taxon>
    </lineage>
</organism>
<dbReference type="OrthoDB" id="192887at2759"/>
<accession>A0A8H5D1X7</accession>
<comment type="caution">
    <text evidence="2">The sequence shown here is derived from an EMBL/GenBank/DDBJ whole genome shotgun (WGS) entry which is preliminary data.</text>
</comment>
<evidence type="ECO:0000313" key="3">
    <source>
        <dbReference type="Proteomes" id="UP000559256"/>
    </source>
</evidence>
<dbReference type="Proteomes" id="UP000559256">
    <property type="component" value="Unassembled WGS sequence"/>
</dbReference>
<dbReference type="AlphaFoldDB" id="A0A8H5D1X7"/>
<dbReference type="Gene3D" id="3.30.200.20">
    <property type="entry name" value="Phosphorylase Kinase, domain 1"/>
    <property type="match status" value="1"/>
</dbReference>
<reference evidence="2 3" key="1">
    <citation type="journal article" date="2020" name="ISME J.">
        <title>Uncovering the hidden diversity of litter-decomposition mechanisms in mushroom-forming fungi.</title>
        <authorList>
            <person name="Floudas D."/>
            <person name="Bentzer J."/>
            <person name="Ahren D."/>
            <person name="Johansson T."/>
            <person name="Persson P."/>
            <person name="Tunlid A."/>
        </authorList>
    </citation>
    <scope>NUCLEOTIDE SEQUENCE [LARGE SCALE GENOMIC DNA]</scope>
    <source>
        <strain evidence="2 3">CBS 291.85</strain>
    </source>
</reference>
<feature type="compositionally biased region" description="Acidic residues" evidence="1">
    <location>
        <begin position="280"/>
        <end position="290"/>
    </location>
</feature>
<dbReference type="SUPFAM" id="SSF56112">
    <property type="entry name" value="Protein kinase-like (PK-like)"/>
    <property type="match status" value="1"/>
</dbReference>
<dbReference type="EMBL" id="JAACJM010000069">
    <property type="protein sequence ID" value="KAF5351594.1"/>
    <property type="molecule type" value="Genomic_DNA"/>
</dbReference>
<evidence type="ECO:0000256" key="1">
    <source>
        <dbReference type="SAM" id="MobiDB-lite"/>
    </source>
</evidence>
<gene>
    <name evidence="2" type="ORF">D9758_007165</name>
</gene>
<evidence type="ECO:0000313" key="2">
    <source>
        <dbReference type="EMBL" id="KAF5351594.1"/>
    </source>
</evidence>
<feature type="compositionally biased region" description="Basic and acidic residues" evidence="1">
    <location>
        <begin position="291"/>
        <end position="303"/>
    </location>
</feature>
<proteinExistence type="predicted"/>
<name>A0A8H5D1X7_9AGAR</name>
<dbReference type="Gene3D" id="1.10.510.10">
    <property type="entry name" value="Transferase(Phosphotransferase) domain 1"/>
    <property type="match status" value="1"/>
</dbReference>
<keyword evidence="3" id="KW-1185">Reference proteome</keyword>
<sequence>MLAFDPDDRITVPEALEHPWLSAYHDVADEPECPNKFEKWRFIEELKTIQEFREALWNEIQDYRKEVRGVNDLSGMPIGRVSLGSEEGSRRPSALPDSTEIVEEPLEEAPSSQTVTEGPPLVDEKTLLPSVQEETHPVTTPTDVIHRRSQTVSTNDPVVTYSRRSSIMQPARTGSYTAPFPSQHVASYSESAAGQTRSSVAFPSRGEAYVVPARSRTQSAVAGGEAPRRLLRTLSTVSIHESAEGRSLADLAPIGKYIVEEQGTTAADAPASEMPRDFGIDEELEQEDVGDERNPKRERKDGKFFVGEQVS</sequence>
<dbReference type="InterPro" id="IPR011009">
    <property type="entry name" value="Kinase-like_dom_sf"/>
</dbReference>
<protein>
    <submittedName>
        <fullName evidence="2">Uncharacterized protein</fullName>
    </submittedName>
</protein>
<feature type="region of interest" description="Disordered" evidence="1">
    <location>
        <begin position="262"/>
        <end position="311"/>
    </location>
</feature>